<keyword evidence="2" id="KW-1185">Reference proteome</keyword>
<gene>
    <name evidence="1" type="ORF">PIB30_074893</name>
</gene>
<name>A0ABU6YNS6_9FABA</name>
<protein>
    <submittedName>
        <fullName evidence="1">Uncharacterized protein</fullName>
    </submittedName>
</protein>
<dbReference type="EMBL" id="JASCZI010242597">
    <property type="protein sequence ID" value="MED6211561.1"/>
    <property type="molecule type" value="Genomic_DNA"/>
</dbReference>
<reference evidence="1 2" key="1">
    <citation type="journal article" date="2023" name="Plants (Basel)">
        <title>Bridging the Gap: Combining Genomics and Transcriptomics Approaches to Understand Stylosanthes scabra, an Orphan Legume from the Brazilian Caatinga.</title>
        <authorList>
            <person name="Ferreira-Neto J.R.C."/>
            <person name="da Silva M.D."/>
            <person name="Binneck E."/>
            <person name="de Melo N.F."/>
            <person name="da Silva R.H."/>
            <person name="de Melo A.L.T.M."/>
            <person name="Pandolfi V."/>
            <person name="Bustamante F.O."/>
            <person name="Brasileiro-Vidal A.C."/>
            <person name="Benko-Iseppon A.M."/>
        </authorList>
    </citation>
    <scope>NUCLEOTIDE SEQUENCE [LARGE SCALE GENOMIC DNA]</scope>
    <source>
        <tissue evidence="1">Leaves</tissue>
    </source>
</reference>
<evidence type="ECO:0000313" key="1">
    <source>
        <dbReference type="EMBL" id="MED6211561.1"/>
    </source>
</evidence>
<sequence>MFCADGWERDPPRMQVLGLATKRMDTRRPEPRTAGVVPEKALRRSTMSSCVGCLPAPNDYFEINSKYGFSMTNVMESPKVARTIP</sequence>
<evidence type="ECO:0000313" key="2">
    <source>
        <dbReference type="Proteomes" id="UP001341840"/>
    </source>
</evidence>
<accession>A0ABU6YNS6</accession>
<organism evidence="1 2">
    <name type="scientific">Stylosanthes scabra</name>
    <dbReference type="NCBI Taxonomy" id="79078"/>
    <lineage>
        <taxon>Eukaryota</taxon>
        <taxon>Viridiplantae</taxon>
        <taxon>Streptophyta</taxon>
        <taxon>Embryophyta</taxon>
        <taxon>Tracheophyta</taxon>
        <taxon>Spermatophyta</taxon>
        <taxon>Magnoliopsida</taxon>
        <taxon>eudicotyledons</taxon>
        <taxon>Gunneridae</taxon>
        <taxon>Pentapetalae</taxon>
        <taxon>rosids</taxon>
        <taxon>fabids</taxon>
        <taxon>Fabales</taxon>
        <taxon>Fabaceae</taxon>
        <taxon>Papilionoideae</taxon>
        <taxon>50 kb inversion clade</taxon>
        <taxon>dalbergioids sensu lato</taxon>
        <taxon>Dalbergieae</taxon>
        <taxon>Pterocarpus clade</taxon>
        <taxon>Stylosanthes</taxon>
    </lineage>
</organism>
<comment type="caution">
    <text evidence="1">The sequence shown here is derived from an EMBL/GenBank/DDBJ whole genome shotgun (WGS) entry which is preliminary data.</text>
</comment>
<dbReference type="Proteomes" id="UP001341840">
    <property type="component" value="Unassembled WGS sequence"/>
</dbReference>
<proteinExistence type="predicted"/>
<feature type="non-terminal residue" evidence="1">
    <location>
        <position position="85"/>
    </location>
</feature>